<accession>A0A3P9JKV5</accession>
<reference evidence="11" key="4">
    <citation type="submission" date="2025-09" db="UniProtKB">
        <authorList>
            <consortium name="Ensembl"/>
        </authorList>
    </citation>
    <scope>IDENTIFICATION</scope>
    <source>
        <strain evidence="11">HSOK</strain>
    </source>
</reference>
<dbReference type="Gene3D" id="2.60.40.10">
    <property type="entry name" value="Immunoglobulins"/>
    <property type="match status" value="2"/>
</dbReference>
<dbReference type="PANTHER" id="PTHR19433">
    <property type="entry name" value="T-CELL RECEPTOR ALPHA CHAIN V REGION-RELATED"/>
    <property type="match status" value="1"/>
</dbReference>
<reference evidence="11" key="3">
    <citation type="submission" date="2025-08" db="UniProtKB">
        <authorList>
            <consortium name="Ensembl"/>
        </authorList>
    </citation>
    <scope>IDENTIFICATION</scope>
    <source>
        <strain evidence="11">HSOK</strain>
    </source>
</reference>
<keyword evidence="5" id="KW-0472">Membrane</keyword>
<dbReference type="InterPro" id="IPR052051">
    <property type="entry name" value="TCR_complex_component"/>
</dbReference>
<dbReference type="CDD" id="cd00099">
    <property type="entry name" value="IgV"/>
    <property type="match status" value="1"/>
</dbReference>
<dbReference type="SMART" id="SM00406">
    <property type="entry name" value="IGv"/>
    <property type="match status" value="1"/>
</dbReference>
<feature type="region of interest" description="Disordered" evidence="8">
    <location>
        <begin position="179"/>
        <end position="209"/>
    </location>
</feature>
<comment type="subcellular location">
    <subcellularLocation>
        <location evidence="1">Cell membrane</location>
    </subcellularLocation>
</comment>
<feature type="compositionally biased region" description="Low complexity" evidence="8">
    <location>
        <begin position="183"/>
        <end position="194"/>
    </location>
</feature>
<dbReference type="Ensembl" id="ENSORLT00015025111.1">
    <property type="protein sequence ID" value="ENSORLP00015032788.1"/>
    <property type="gene ID" value="ENSORLG00015017842.1"/>
</dbReference>
<keyword evidence="4" id="KW-0391">Immunity</keyword>
<protein>
    <recommendedName>
        <fullName evidence="10">Ig-like domain-containing protein</fullName>
    </recommendedName>
</protein>
<proteinExistence type="predicted"/>
<dbReference type="InterPro" id="IPR003599">
    <property type="entry name" value="Ig_sub"/>
</dbReference>
<dbReference type="InterPro" id="IPR013106">
    <property type="entry name" value="Ig_V-set"/>
</dbReference>
<feature type="chain" id="PRO_5017957872" description="Ig-like domain-containing protein" evidence="9">
    <location>
        <begin position="21"/>
        <end position="334"/>
    </location>
</feature>
<reference evidence="11 12" key="2">
    <citation type="submission" date="2017-04" db="EMBL/GenBank/DDBJ databases">
        <title>CpG methylation of centromeres and impact of large insertions on vertebrate speciation.</title>
        <authorList>
            <person name="Ichikawa K."/>
            <person name="Yoshimura J."/>
            <person name="Morishita S."/>
        </authorList>
    </citation>
    <scope>NUCLEOTIDE SEQUENCE</scope>
    <source>
        <strain evidence="11 12">HSOK</strain>
    </source>
</reference>
<dbReference type="InterPro" id="IPR013783">
    <property type="entry name" value="Ig-like_fold"/>
</dbReference>
<dbReference type="Proteomes" id="UP000265200">
    <property type="component" value="Chromosome 18"/>
</dbReference>
<evidence type="ECO:0000256" key="2">
    <source>
        <dbReference type="ARBA" id="ARBA00022475"/>
    </source>
</evidence>
<organism evidence="11 12">
    <name type="scientific">Oryzias latipes</name>
    <name type="common">Japanese rice fish</name>
    <name type="synonym">Japanese killifish</name>
    <dbReference type="NCBI Taxonomy" id="8090"/>
    <lineage>
        <taxon>Eukaryota</taxon>
        <taxon>Metazoa</taxon>
        <taxon>Chordata</taxon>
        <taxon>Craniata</taxon>
        <taxon>Vertebrata</taxon>
        <taxon>Euteleostomi</taxon>
        <taxon>Actinopterygii</taxon>
        <taxon>Neopterygii</taxon>
        <taxon>Teleostei</taxon>
        <taxon>Neoteleostei</taxon>
        <taxon>Acanthomorphata</taxon>
        <taxon>Ovalentaria</taxon>
        <taxon>Atherinomorphae</taxon>
        <taxon>Beloniformes</taxon>
        <taxon>Adrianichthyidae</taxon>
        <taxon>Oryziinae</taxon>
        <taxon>Oryzias</taxon>
    </lineage>
</organism>
<dbReference type="InterPro" id="IPR036179">
    <property type="entry name" value="Ig-like_dom_sf"/>
</dbReference>
<feature type="signal peptide" evidence="9">
    <location>
        <begin position="1"/>
        <end position="20"/>
    </location>
</feature>
<keyword evidence="3 9" id="KW-0732">Signal</keyword>
<sequence length="334" mass="36294">MSHVIVFLLFSIFLLTPNLPCVSDGDLLSVNIGDEVTLPCSFGSGGKRLSWYQQRVGQHPQIISSMYKHSYSKSFNKEFTDRRFSVHTEGGFYSLNISDVQKSDSAMYYCGHTSIAVTEFDRGTFLMSILAFLLHKPDWDSAPGGSVTLNCTLLTGTSDGEGRVYWFLQESGGFSWGSMKMQSGSSSEGASGSESAEHSCDFTSPQRGVGPSEGGTSLCAVAACGQILLGTGMRRHVGALLCFCSLLTLKSASEGLQHQSEVPADSQVSSLPPVLLNGHVCGRRVCNADLWFSHQDQDSSAVQYAALDFKQRRETSLTQTTIEESVYSAVRRSH</sequence>
<dbReference type="Pfam" id="PF07686">
    <property type="entry name" value="V-set"/>
    <property type="match status" value="1"/>
</dbReference>
<evidence type="ECO:0000256" key="4">
    <source>
        <dbReference type="ARBA" id="ARBA00022859"/>
    </source>
</evidence>
<keyword evidence="6" id="KW-1015">Disulfide bond</keyword>
<dbReference type="PROSITE" id="PS50835">
    <property type="entry name" value="IG_LIKE"/>
    <property type="match status" value="1"/>
</dbReference>
<keyword evidence="7" id="KW-0325">Glycoprotein</keyword>
<evidence type="ECO:0000256" key="9">
    <source>
        <dbReference type="SAM" id="SignalP"/>
    </source>
</evidence>
<evidence type="ECO:0000313" key="11">
    <source>
        <dbReference type="Ensembl" id="ENSORLP00015032788.1"/>
    </source>
</evidence>
<evidence type="ECO:0000256" key="1">
    <source>
        <dbReference type="ARBA" id="ARBA00004236"/>
    </source>
</evidence>
<evidence type="ECO:0000256" key="7">
    <source>
        <dbReference type="ARBA" id="ARBA00023180"/>
    </source>
</evidence>
<name>A0A3P9JKV5_ORYLA</name>
<dbReference type="SMART" id="SM00409">
    <property type="entry name" value="IG"/>
    <property type="match status" value="1"/>
</dbReference>
<dbReference type="AlphaFoldDB" id="A0A3P9JKV5"/>
<evidence type="ECO:0000256" key="5">
    <source>
        <dbReference type="ARBA" id="ARBA00023136"/>
    </source>
</evidence>
<keyword evidence="2" id="KW-1003">Cell membrane</keyword>
<feature type="domain" description="Ig-like" evidence="10">
    <location>
        <begin position="17"/>
        <end position="110"/>
    </location>
</feature>
<dbReference type="GO" id="GO:0005886">
    <property type="term" value="C:plasma membrane"/>
    <property type="evidence" value="ECO:0007669"/>
    <property type="project" value="UniProtKB-SubCell"/>
</dbReference>
<dbReference type="InterPro" id="IPR007110">
    <property type="entry name" value="Ig-like_dom"/>
</dbReference>
<evidence type="ECO:0000256" key="8">
    <source>
        <dbReference type="SAM" id="MobiDB-lite"/>
    </source>
</evidence>
<dbReference type="SUPFAM" id="SSF48726">
    <property type="entry name" value="Immunoglobulin"/>
    <property type="match status" value="2"/>
</dbReference>
<dbReference type="PANTHER" id="PTHR19433:SF127">
    <property type="entry name" value="NITR9"/>
    <property type="match status" value="1"/>
</dbReference>
<evidence type="ECO:0000313" key="12">
    <source>
        <dbReference type="Proteomes" id="UP000265200"/>
    </source>
</evidence>
<dbReference type="GO" id="GO:0002376">
    <property type="term" value="P:immune system process"/>
    <property type="evidence" value="ECO:0007669"/>
    <property type="project" value="UniProtKB-KW"/>
</dbReference>
<evidence type="ECO:0000256" key="6">
    <source>
        <dbReference type="ARBA" id="ARBA00023157"/>
    </source>
</evidence>
<evidence type="ECO:0000256" key="3">
    <source>
        <dbReference type="ARBA" id="ARBA00022729"/>
    </source>
</evidence>
<evidence type="ECO:0000259" key="10">
    <source>
        <dbReference type="PROSITE" id="PS50835"/>
    </source>
</evidence>
<reference key="1">
    <citation type="journal article" date="2007" name="Nature">
        <title>The medaka draft genome and insights into vertebrate genome evolution.</title>
        <authorList>
            <person name="Kasahara M."/>
            <person name="Naruse K."/>
            <person name="Sasaki S."/>
            <person name="Nakatani Y."/>
            <person name="Qu W."/>
            <person name="Ahsan B."/>
            <person name="Yamada T."/>
            <person name="Nagayasu Y."/>
            <person name="Doi K."/>
            <person name="Kasai Y."/>
            <person name="Jindo T."/>
            <person name="Kobayashi D."/>
            <person name="Shimada A."/>
            <person name="Toyoda A."/>
            <person name="Kuroki Y."/>
            <person name="Fujiyama A."/>
            <person name="Sasaki T."/>
            <person name="Shimizu A."/>
            <person name="Asakawa S."/>
            <person name="Shimizu N."/>
            <person name="Hashimoto S."/>
            <person name="Yang J."/>
            <person name="Lee Y."/>
            <person name="Matsushima K."/>
            <person name="Sugano S."/>
            <person name="Sakaizumi M."/>
            <person name="Narita T."/>
            <person name="Ohishi K."/>
            <person name="Haga S."/>
            <person name="Ohta F."/>
            <person name="Nomoto H."/>
            <person name="Nogata K."/>
            <person name="Morishita T."/>
            <person name="Endo T."/>
            <person name="Shin-I T."/>
            <person name="Takeda H."/>
            <person name="Morishita S."/>
            <person name="Kohara Y."/>
        </authorList>
    </citation>
    <scope>NUCLEOTIDE SEQUENCE [LARGE SCALE GENOMIC DNA]</scope>
    <source>
        <strain>Hd-rR</strain>
    </source>
</reference>